<comment type="caution">
    <text evidence="2">The sequence shown here is derived from an EMBL/GenBank/DDBJ whole genome shotgun (WGS) entry which is preliminary data.</text>
</comment>
<protein>
    <submittedName>
        <fullName evidence="2">Uncharacterized protein</fullName>
    </submittedName>
</protein>
<feature type="region of interest" description="Disordered" evidence="1">
    <location>
        <begin position="215"/>
        <end position="255"/>
    </location>
</feature>
<reference evidence="2" key="1">
    <citation type="submission" date="2018-11" db="EMBL/GenBank/DDBJ databases">
        <authorList>
            <consortium name="Pathogen Informatics"/>
        </authorList>
    </citation>
    <scope>NUCLEOTIDE SEQUENCE</scope>
</reference>
<keyword evidence="3" id="KW-1185">Reference proteome</keyword>
<evidence type="ECO:0000256" key="1">
    <source>
        <dbReference type="SAM" id="MobiDB-lite"/>
    </source>
</evidence>
<name>A0A448WL00_9PLAT</name>
<sequence length="446" mass="47017">MLDGLEVPPRISLSPARRAASTLVSTIIGSVPSSSARWLGWRSGFICPTGLNGPSGLIGRHMGLRRTLGHLGQQMAAVATAVTTHSRSTTSGGAQETDRTIRSVDLTLDHVRNSHPTTLQSFGLSPLSISPDLATISTVSYSGSQLPPTTLSPSSSIGFTGTPYQPLTCTEELGVSVVQTATNTSASTVTSQMPSLPARLLQDVVMRVLTRDLASSAQQNQNQSESNRIPRVISTRTRSSSSSSSSSQLSSSKSSVWPHRTIPSLFLPHSQPTDIATSIQSPSRLLSLALSANANNTPDEQTISPLVYALGRPAIDSITMTVKEPSSALSTPLVASAVRAPAPILSTSSILNRSSMASNVTGSLRLFPPPLLTSSDQITVEPGPPSFAARSISSDCSGMGGPSGFIGGEGMSALPRRIYRLQLIPGLPFRFKMRFTRLQLTALFDK</sequence>
<evidence type="ECO:0000313" key="3">
    <source>
        <dbReference type="Proteomes" id="UP000784294"/>
    </source>
</evidence>
<evidence type="ECO:0000313" key="2">
    <source>
        <dbReference type="EMBL" id="VEL14307.1"/>
    </source>
</evidence>
<accession>A0A448WL00</accession>
<proteinExistence type="predicted"/>
<dbReference type="AlphaFoldDB" id="A0A448WL00"/>
<feature type="compositionally biased region" description="Low complexity" evidence="1">
    <location>
        <begin position="215"/>
        <end position="227"/>
    </location>
</feature>
<dbReference type="Proteomes" id="UP000784294">
    <property type="component" value="Unassembled WGS sequence"/>
</dbReference>
<gene>
    <name evidence="2" type="ORF">PXEA_LOCUS7747</name>
</gene>
<dbReference type="EMBL" id="CAAALY010020716">
    <property type="protein sequence ID" value="VEL14307.1"/>
    <property type="molecule type" value="Genomic_DNA"/>
</dbReference>
<feature type="compositionally biased region" description="Low complexity" evidence="1">
    <location>
        <begin position="239"/>
        <end position="255"/>
    </location>
</feature>
<organism evidence="2 3">
    <name type="scientific">Protopolystoma xenopodis</name>
    <dbReference type="NCBI Taxonomy" id="117903"/>
    <lineage>
        <taxon>Eukaryota</taxon>
        <taxon>Metazoa</taxon>
        <taxon>Spiralia</taxon>
        <taxon>Lophotrochozoa</taxon>
        <taxon>Platyhelminthes</taxon>
        <taxon>Monogenea</taxon>
        <taxon>Polyopisthocotylea</taxon>
        <taxon>Polystomatidea</taxon>
        <taxon>Polystomatidae</taxon>
        <taxon>Protopolystoma</taxon>
    </lineage>
</organism>